<keyword evidence="2" id="KW-1185">Reference proteome</keyword>
<evidence type="ECO:0000313" key="2">
    <source>
        <dbReference type="Proteomes" id="UP000597338"/>
    </source>
</evidence>
<proteinExistence type="predicted"/>
<accession>A0ABQ1L024</accession>
<evidence type="ECO:0000313" key="1">
    <source>
        <dbReference type="EMBL" id="GGC14080.1"/>
    </source>
</evidence>
<sequence length="113" mass="12502">MNAGKTYGIDISFEELKLPLSNDVLVLAKNAVQGKHGLGKSLDLLAPGVFQAVDTGAEAEHIEAVFINRKLLTKIPAERLIQVLQRHVFRHVGEGELIQVDVKVRISMYNINE</sequence>
<name>A0ABQ1L024_9SPHI</name>
<reference evidence="2" key="1">
    <citation type="journal article" date="2019" name="Int. J. Syst. Evol. Microbiol.">
        <title>The Global Catalogue of Microorganisms (GCM) 10K type strain sequencing project: providing services to taxonomists for standard genome sequencing and annotation.</title>
        <authorList>
            <consortium name="The Broad Institute Genomics Platform"/>
            <consortium name="The Broad Institute Genome Sequencing Center for Infectious Disease"/>
            <person name="Wu L."/>
            <person name="Ma J."/>
        </authorList>
    </citation>
    <scope>NUCLEOTIDE SEQUENCE [LARGE SCALE GENOMIC DNA]</scope>
    <source>
        <strain evidence="2">CGMCC 1.15342</strain>
    </source>
</reference>
<protein>
    <submittedName>
        <fullName evidence="1">Uncharacterized protein</fullName>
    </submittedName>
</protein>
<comment type="caution">
    <text evidence="1">The sequence shown here is derived from an EMBL/GenBank/DDBJ whole genome shotgun (WGS) entry which is preliminary data.</text>
</comment>
<organism evidence="1 2">
    <name type="scientific">Parapedobacter defluvii</name>
    <dbReference type="NCBI Taxonomy" id="2045106"/>
    <lineage>
        <taxon>Bacteria</taxon>
        <taxon>Pseudomonadati</taxon>
        <taxon>Bacteroidota</taxon>
        <taxon>Sphingobacteriia</taxon>
        <taxon>Sphingobacteriales</taxon>
        <taxon>Sphingobacteriaceae</taxon>
        <taxon>Parapedobacter</taxon>
    </lineage>
</organism>
<gene>
    <name evidence="1" type="ORF">GCM10011386_02220</name>
</gene>
<dbReference type="EMBL" id="BMIK01000001">
    <property type="protein sequence ID" value="GGC14080.1"/>
    <property type="molecule type" value="Genomic_DNA"/>
</dbReference>
<dbReference type="RefSeq" id="WP_188746534.1">
    <property type="nucleotide sequence ID" value="NZ_BMIK01000001.1"/>
</dbReference>
<dbReference type="Proteomes" id="UP000597338">
    <property type="component" value="Unassembled WGS sequence"/>
</dbReference>